<keyword evidence="2" id="KW-0378">Hydrolase</keyword>
<organism evidence="3 4">
    <name type="scientific">Jimgerdemannia flammicorona</name>
    <dbReference type="NCBI Taxonomy" id="994334"/>
    <lineage>
        <taxon>Eukaryota</taxon>
        <taxon>Fungi</taxon>
        <taxon>Fungi incertae sedis</taxon>
        <taxon>Mucoromycota</taxon>
        <taxon>Mucoromycotina</taxon>
        <taxon>Endogonomycetes</taxon>
        <taxon>Endogonales</taxon>
        <taxon>Endogonaceae</taxon>
        <taxon>Jimgerdemannia</taxon>
    </lineage>
</organism>
<reference evidence="3 4" key="1">
    <citation type="journal article" date="2018" name="New Phytol.">
        <title>Phylogenomics of Endogonaceae and evolution of mycorrhizas within Mucoromycota.</title>
        <authorList>
            <person name="Chang Y."/>
            <person name="Desiro A."/>
            <person name="Na H."/>
            <person name="Sandor L."/>
            <person name="Lipzen A."/>
            <person name="Clum A."/>
            <person name="Barry K."/>
            <person name="Grigoriev I.V."/>
            <person name="Martin F.M."/>
            <person name="Stajich J.E."/>
            <person name="Smith M.E."/>
            <person name="Bonito G."/>
            <person name="Spatafora J.W."/>
        </authorList>
    </citation>
    <scope>NUCLEOTIDE SEQUENCE [LARGE SCALE GENOMIC DNA]</scope>
    <source>
        <strain evidence="3 4">AD002</strain>
    </source>
</reference>
<keyword evidence="4" id="KW-1185">Reference proteome</keyword>
<dbReference type="PANTHER" id="PTHR34002">
    <property type="entry name" value="BLR1656 PROTEIN"/>
    <property type="match status" value="1"/>
</dbReference>
<dbReference type="InterPro" id="IPR013319">
    <property type="entry name" value="GH11/12"/>
</dbReference>
<proteinExistence type="inferred from homology"/>
<evidence type="ECO:0000313" key="3">
    <source>
        <dbReference type="EMBL" id="RUS27317.1"/>
    </source>
</evidence>
<sequence>MMIWLDASGGAGSIGGSVGTASVNNINWNLHKGTNGDTTVFFCFVASSRLQNGNPDLKQFFNWLANHSYIDQNQYLTTIQAGVEPFSGSSKLFTSAYSVSIK</sequence>
<dbReference type="InterPro" id="IPR013320">
    <property type="entry name" value="ConA-like_dom_sf"/>
</dbReference>
<keyword evidence="2" id="KW-0119">Carbohydrate metabolism</keyword>
<comment type="caution">
    <text evidence="3">The sequence shown here is derived from an EMBL/GenBank/DDBJ whole genome shotgun (WGS) entry which is preliminary data.</text>
</comment>
<dbReference type="Gene3D" id="2.60.120.180">
    <property type="match status" value="1"/>
</dbReference>
<dbReference type="GO" id="GO:0008810">
    <property type="term" value="F:cellulase activity"/>
    <property type="evidence" value="ECO:0007669"/>
    <property type="project" value="InterPro"/>
</dbReference>
<dbReference type="EMBL" id="RBNJ01008671">
    <property type="protein sequence ID" value="RUS27317.1"/>
    <property type="molecule type" value="Genomic_DNA"/>
</dbReference>
<dbReference type="Proteomes" id="UP000274822">
    <property type="component" value="Unassembled WGS sequence"/>
</dbReference>
<name>A0A433QC10_9FUNG</name>
<gene>
    <name evidence="3" type="ORF">BC938DRAFT_483434</name>
</gene>
<accession>A0A433QC10</accession>
<evidence type="ECO:0000256" key="2">
    <source>
        <dbReference type="RuleBase" id="RU361163"/>
    </source>
</evidence>
<keyword evidence="2" id="KW-0624">Polysaccharide degradation</keyword>
<dbReference type="AlphaFoldDB" id="A0A433QC10"/>
<dbReference type="PANTHER" id="PTHR34002:SF9">
    <property type="entry name" value="XYLOGLUCAN-SPECIFIC ENDO-BETA-1,4-GLUCANASE A"/>
    <property type="match status" value="1"/>
</dbReference>
<dbReference type="InterPro" id="IPR002594">
    <property type="entry name" value="GH12"/>
</dbReference>
<evidence type="ECO:0000313" key="4">
    <source>
        <dbReference type="Proteomes" id="UP000274822"/>
    </source>
</evidence>
<evidence type="ECO:0000256" key="1">
    <source>
        <dbReference type="ARBA" id="ARBA00005519"/>
    </source>
</evidence>
<dbReference type="GO" id="GO:0000272">
    <property type="term" value="P:polysaccharide catabolic process"/>
    <property type="evidence" value="ECO:0007669"/>
    <property type="project" value="UniProtKB-KW"/>
</dbReference>
<dbReference type="SUPFAM" id="SSF49899">
    <property type="entry name" value="Concanavalin A-like lectins/glucanases"/>
    <property type="match status" value="1"/>
</dbReference>
<comment type="similarity">
    <text evidence="1 2">Belongs to the glycosyl hydrolase 12 (cellulase H) family.</text>
</comment>
<protein>
    <submittedName>
        <fullName evidence="3">Endoglucanase-1</fullName>
    </submittedName>
</protein>
<dbReference type="Pfam" id="PF01670">
    <property type="entry name" value="Glyco_hydro_12"/>
    <property type="match status" value="1"/>
</dbReference>
<keyword evidence="2" id="KW-0326">Glycosidase</keyword>